<dbReference type="RefSeq" id="WP_132745660.1">
    <property type="nucleotide sequence ID" value="NZ_SLXK01000009.1"/>
</dbReference>
<dbReference type="InterPro" id="IPR051788">
    <property type="entry name" value="MFS_Transporter"/>
</dbReference>
<keyword evidence="10" id="KW-1185">Reference proteome</keyword>
<feature type="transmembrane region" description="Helical" evidence="7">
    <location>
        <begin position="205"/>
        <end position="221"/>
    </location>
</feature>
<evidence type="ECO:0000256" key="4">
    <source>
        <dbReference type="ARBA" id="ARBA00022692"/>
    </source>
</evidence>
<evidence type="ECO:0000313" key="9">
    <source>
        <dbReference type="EMBL" id="TCP29632.1"/>
    </source>
</evidence>
<evidence type="ECO:0000259" key="8">
    <source>
        <dbReference type="PROSITE" id="PS50850"/>
    </source>
</evidence>
<keyword evidence="5 7" id="KW-1133">Transmembrane helix</keyword>
<evidence type="ECO:0000313" key="10">
    <source>
        <dbReference type="Proteomes" id="UP000295416"/>
    </source>
</evidence>
<name>A0A4R2P4F7_9BACL</name>
<proteinExistence type="inferred from homology"/>
<feature type="domain" description="Major facilitator superfamily (MFS) profile" evidence="8">
    <location>
        <begin position="4"/>
        <end position="388"/>
    </location>
</feature>
<comment type="subcellular location">
    <subcellularLocation>
        <location evidence="1">Cell membrane</location>
        <topology evidence="1">Multi-pass membrane protein</topology>
    </subcellularLocation>
</comment>
<dbReference type="PANTHER" id="PTHR23514">
    <property type="entry name" value="BYPASS OF STOP CODON PROTEIN 6"/>
    <property type="match status" value="1"/>
</dbReference>
<feature type="transmembrane region" description="Helical" evidence="7">
    <location>
        <begin position="103"/>
        <end position="121"/>
    </location>
</feature>
<dbReference type="Pfam" id="PF07690">
    <property type="entry name" value="MFS_1"/>
    <property type="match status" value="1"/>
</dbReference>
<feature type="transmembrane region" description="Helical" evidence="7">
    <location>
        <begin position="157"/>
        <end position="176"/>
    </location>
</feature>
<protein>
    <submittedName>
        <fullName evidence="9">FHS family glucose/mannose:H+ symporter-like MFS transporter</fullName>
    </submittedName>
</protein>
<dbReference type="InterPro" id="IPR011701">
    <property type="entry name" value="MFS"/>
</dbReference>
<feature type="transmembrane region" description="Helical" evidence="7">
    <location>
        <begin position="73"/>
        <end position="97"/>
    </location>
</feature>
<dbReference type="AlphaFoldDB" id="A0A4R2P4F7"/>
<dbReference type="GO" id="GO:0005886">
    <property type="term" value="C:plasma membrane"/>
    <property type="evidence" value="ECO:0007669"/>
    <property type="project" value="UniProtKB-SubCell"/>
</dbReference>
<dbReference type="PANTHER" id="PTHR23514:SF3">
    <property type="entry name" value="BYPASS OF STOP CODON PROTEIN 6"/>
    <property type="match status" value="1"/>
</dbReference>
<organism evidence="9 10">
    <name type="scientific">Scopulibacillus darangshiensis</name>
    <dbReference type="NCBI Taxonomy" id="442528"/>
    <lineage>
        <taxon>Bacteria</taxon>
        <taxon>Bacillati</taxon>
        <taxon>Bacillota</taxon>
        <taxon>Bacilli</taxon>
        <taxon>Bacillales</taxon>
        <taxon>Sporolactobacillaceae</taxon>
        <taxon>Scopulibacillus</taxon>
    </lineage>
</organism>
<comment type="caution">
    <text evidence="9">The sequence shown here is derived from an EMBL/GenBank/DDBJ whole genome shotgun (WGS) entry which is preliminary data.</text>
</comment>
<feature type="transmembrane region" description="Helical" evidence="7">
    <location>
        <begin position="298"/>
        <end position="320"/>
    </location>
</feature>
<dbReference type="InterPro" id="IPR036259">
    <property type="entry name" value="MFS_trans_sf"/>
</dbReference>
<sequence length="399" mass="43442">MRSFAFASYALYFLSGLVITTIGSVLPQLLAHYHVSYTIGGQLVFAGSVGFIIGVPISSFLINWFAEKNVLSMAAAIIAFAQFSIFFLPPIGLIFFLTFLNSIGVAMLETVVATLMMEVFIGRRAVVMSYLEVSFGLGALLMPIISSIFISQGIWRSSFIVTGCFAAVLVIVWQTISYSKDKIDLSETLDAGGLPPQFLSKGRKMLVLSLFMMMILMYTGIEGSLNNFLASIFIAYLDTVPYYASLSIGFFWAAMVVGRVATGWIIRKVTYNLFLFWGMAGTTLGLICFILFKNAAVGYGFVIIMGLTMSGVYSITMVYANHMFPGLARLVTSLITGFAGLGGAIFPALIGATMDRSGTATALWYVVAFAGLYLTALAAIYIFQLNMRKSTNVIDKHCL</sequence>
<feature type="transmembrane region" description="Helical" evidence="7">
    <location>
        <begin position="327"/>
        <end position="350"/>
    </location>
</feature>
<evidence type="ECO:0000256" key="2">
    <source>
        <dbReference type="ARBA" id="ARBA00008335"/>
    </source>
</evidence>
<dbReference type="GO" id="GO:0022857">
    <property type="term" value="F:transmembrane transporter activity"/>
    <property type="evidence" value="ECO:0007669"/>
    <property type="project" value="InterPro"/>
</dbReference>
<evidence type="ECO:0000256" key="3">
    <source>
        <dbReference type="ARBA" id="ARBA00022448"/>
    </source>
</evidence>
<dbReference type="Proteomes" id="UP000295416">
    <property type="component" value="Unassembled WGS sequence"/>
</dbReference>
<dbReference type="SUPFAM" id="SSF103473">
    <property type="entry name" value="MFS general substrate transporter"/>
    <property type="match status" value="1"/>
</dbReference>
<feature type="transmembrane region" description="Helical" evidence="7">
    <location>
        <begin position="133"/>
        <end position="151"/>
    </location>
</feature>
<accession>A0A4R2P4F7</accession>
<comment type="similarity">
    <text evidence="2">Belongs to the major facilitator superfamily.</text>
</comment>
<feature type="transmembrane region" description="Helical" evidence="7">
    <location>
        <begin position="241"/>
        <end position="261"/>
    </location>
</feature>
<keyword evidence="4 7" id="KW-0812">Transmembrane</keyword>
<evidence type="ECO:0000256" key="5">
    <source>
        <dbReference type="ARBA" id="ARBA00022989"/>
    </source>
</evidence>
<dbReference type="EMBL" id="SLXK01000009">
    <property type="protein sequence ID" value="TCP29632.1"/>
    <property type="molecule type" value="Genomic_DNA"/>
</dbReference>
<reference evidence="9 10" key="1">
    <citation type="submission" date="2019-03" db="EMBL/GenBank/DDBJ databases">
        <title>Genomic Encyclopedia of Type Strains, Phase IV (KMG-IV): sequencing the most valuable type-strain genomes for metagenomic binning, comparative biology and taxonomic classification.</title>
        <authorList>
            <person name="Goeker M."/>
        </authorList>
    </citation>
    <scope>NUCLEOTIDE SEQUENCE [LARGE SCALE GENOMIC DNA]</scope>
    <source>
        <strain evidence="9 10">DSM 19377</strain>
    </source>
</reference>
<dbReference type="PROSITE" id="PS50850">
    <property type="entry name" value="MFS"/>
    <property type="match status" value="1"/>
</dbReference>
<evidence type="ECO:0000256" key="6">
    <source>
        <dbReference type="ARBA" id="ARBA00023136"/>
    </source>
</evidence>
<keyword evidence="3" id="KW-0813">Transport</keyword>
<evidence type="ECO:0000256" key="1">
    <source>
        <dbReference type="ARBA" id="ARBA00004651"/>
    </source>
</evidence>
<dbReference type="OrthoDB" id="1674541at2"/>
<dbReference type="InterPro" id="IPR020846">
    <property type="entry name" value="MFS_dom"/>
</dbReference>
<evidence type="ECO:0000256" key="7">
    <source>
        <dbReference type="SAM" id="Phobius"/>
    </source>
</evidence>
<feature type="transmembrane region" description="Helical" evidence="7">
    <location>
        <begin position="9"/>
        <end position="31"/>
    </location>
</feature>
<gene>
    <name evidence="9" type="ORF">EV207_10986</name>
</gene>
<feature type="transmembrane region" description="Helical" evidence="7">
    <location>
        <begin position="43"/>
        <end position="66"/>
    </location>
</feature>
<dbReference type="Gene3D" id="1.20.1250.20">
    <property type="entry name" value="MFS general substrate transporter like domains"/>
    <property type="match status" value="2"/>
</dbReference>
<keyword evidence="6 7" id="KW-0472">Membrane</keyword>
<feature type="transmembrane region" description="Helical" evidence="7">
    <location>
        <begin position="362"/>
        <end position="383"/>
    </location>
</feature>
<feature type="transmembrane region" description="Helical" evidence="7">
    <location>
        <begin position="273"/>
        <end position="292"/>
    </location>
</feature>